<dbReference type="RefSeq" id="WP_034492450.1">
    <property type="nucleotide sequence ID" value="NZ_JMPI01000006.1"/>
</dbReference>
<sequence>MPFTQQSRQFLLSETQTDFAQCHASTLVALPEHNSVLVAFFAGTKEGSGDTAIWLSRSENGEWHPAQRIMAEPGLAHWNPVLHYQQGAVWLFYKVGPDVHTWTTRVAVSHDGGLSWSAPHSLINGDTQPRGPVKNKILVMSNGEWLAPGSTENDQHWDAFVDVSADCGQSWYKVDMPFEHQSPGQGADENTWQGLKDNALWECNLKQVFAWDGVIQPTLWESQTGNIHALLRSTRGKIYRTDSVDYGRSWCAAYATALPNNNSGIDVVRLSCGTLVLACNPIEGNWGRRYPIALLESQDNGATWSQPWALEHSKGEFSYPAIIAEGEVLHLTWTFNRTNIVYQTITHNK</sequence>
<evidence type="ECO:0000259" key="1">
    <source>
        <dbReference type="Pfam" id="PF13088"/>
    </source>
</evidence>
<proteinExistence type="predicted"/>
<dbReference type="PANTHER" id="PTHR43752">
    <property type="entry name" value="BNR/ASP-BOX REPEAT FAMILY PROTEIN"/>
    <property type="match status" value="1"/>
</dbReference>
<dbReference type="CDD" id="cd15482">
    <property type="entry name" value="Sialidase_non-viral"/>
    <property type="match status" value="1"/>
</dbReference>
<dbReference type="OrthoDB" id="41724at2"/>
<dbReference type="eggNOG" id="COG4409">
    <property type="taxonomic scope" value="Bacteria"/>
</dbReference>
<dbReference type="Gene3D" id="2.120.10.10">
    <property type="match status" value="1"/>
</dbReference>
<dbReference type="GO" id="GO:0004308">
    <property type="term" value="F:exo-alpha-sialidase activity"/>
    <property type="evidence" value="ECO:0007669"/>
    <property type="project" value="UniProtKB-EC"/>
</dbReference>
<evidence type="ECO:0000313" key="2">
    <source>
        <dbReference type="EMBL" id="KFC84628.1"/>
    </source>
</evidence>
<dbReference type="Pfam" id="PF13088">
    <property type="entry name" value="BNR_2"/>
    <property type="match status" value="1"/>
</dbReference>
<dbReference type="AlphaFoldDB" id="A0A085GLN3"/>
<dbReference type="Proteomes" id="UP000028653">
    <property type="component" value="Unassembled WGS sequence"/>
</dbReference>
<keyword evidence="2" id="KW-0378">Hydrolase</keyword>
<gene>
    <name evidence="2" type="ORF">GBAG_0157</name>
</gene>
<dbReference type="PANTHER" id="PTHR43752:SF2">
    <property type="entry name" value="BNR_ASP-BOX REPEAT FAMILY PROTEIN"/>
    <property type="match status" value="1"/>
</dbReference>
<organism evidence="2 3">
    <name type="scientific">Buttiauxella agrestis ATCC 33320</name>
    <dbReference type="NCBI Taxonomy" id="1006004"/>
    <lineage>
        <taxon>Bacteria</taxon>
        <taxon>Pseudomonadati</taxon>
        <taxon>Pseudomonadota</taxon>
        <taxon>Gammaproteobacteria</taxon>
        <taxon>Enterobacterales</taxon>
        <taxon>Enterobacteriaceae</taxon>
        <taxon>Buttiauxella</taxon>
    </lineage>
</organism>
<keyword evidence="3" id="KW-1185">Reference proteome</keyword>
<dbReference type="EC" id="3.2.1.18" evidence="2"/>
<dbReference type="SUPFAM" id="SSF50939">
    <property type="entry name" value="Sialidases"/>
    <property type="match status" value="1"/>
</dbReference>
<name>A0A085GLN3_9ENTR</name>
<comment type="caution">
    <text evidence="2">The sequence shown here is derived from an EMBL/GenBank/DDBJ whole genome shotgun (WGS) entry which is preliminary data.</text>
</comment>
<dbReference type="eggNOG" id="COG4692">
    <property type="taxonomic scope" value="Bacteria"/>
</dbReference>
<dbReference type="EMBL" id="JMPI01000006">
    <property type="protein sequence ID" value="KFC84628.1"/>
    <property type="molecule type" value="Genomic_DNA"/>
</dbReference>
<dbReference type="STRING" id="1006004.GBAG_0157"/>
<keyword evidence="2" id="KW-0326">Glycosidase</keyword>
<protein>
    <submittedName>
        <fullName evidence="2">Putative sialidase</fullName>
        <ecNumber evidence="2">3.2.1.18</ecNumber>
    </submittedName>
</protein>
<dbReference type="InterPro" id="IPR036278">
    <property type="entry name" value="Sialidase_sf"/>
</dbReference>
<accession>A0A085GLN3</accession>
<reference evidence="2 3" key="1">
    <citation type="submission" date="2014-05" db="EMBL/GenBank/DDBJ databases">
        <title>ATOL: Assembling a taxonomically balanced genome-scale reconstruction of the evolutionary history of the Enterobacteriaceae.</title>
        <authorList>
            <person name="Plunkett G.III."/>
            <person name="Neeno-Eckwall E.C."/>
            <person name="Glasner J.D."/>
            <person name="Perna N.T."/>
        </authorList>
    </citation>
    <scope>NUCLEOTIDE SEQUENCE [LARGE SCALE GENOMIC DNA]</scope>
    <source>
        <strain evidence="2 3">ATCC 33320</strain>
    </source>
</reference>
<evidence type="ECO:0000313" key="3">
    <source>
        <dbReference type="Proteomes" id="UP000028653"/>
    </source>
</evidence>
<feature type="domain" description="Sialidase" evidence="1">
    <location>
        <begin position="36"/>
        <end position="330"/>
    </location>
</feature>
<dbReference type="InterPro" id="IPR011040">
    <property type="entry name" value="Sialidase"/>
</dbReference>